<accession>A0ACC2IEG4</accession>
<protein>
    <submittedName>
        <fullName evidence="1">Uncharacterized protein</fullName>
    </submittedName>
</protein>
<comment type="caution">
    <text evidence="1">The sequence shown here is derived from an EMBL/GenBank/DDBJ whole genome shotgun (WGS) entry which is preliminary data.</text>
</comment>
<dbReference type="Proteomes" id="UP001153331">
    <property type="component" value="Unassembled WGS sequence"/>
</dbReference>
<evidence type="ECO:0000313" key="1">
    <source>
        <dbReference type="EMBL" id="KAJ8113487.1"/>
    </source>
</evidence>
<name>A0ACC2IEG4_9PLEO</name>
<organism evidence="1 2">
    <name type="scientific">Boeremia exigua</name>
    <dbReference type="NCBI Taxonomy" id="749465"/>
    <lineage>
        <taxon>Eukaryota</taxon>
        <taxon>Fungi</taxon>
        <taxon>Dikarya</taxon>
        <taxon>Ascomycota</taxon>
        <taxon>Pezizomycotina</taxon>
        <taxon>Dothideomycetes</taxon>
        <taxon>Pleosporomycetidae</taxon>
        <taxon>Pleosporales</taxon>
        <taxon>Pleosporineae</taxon>
        <taxon>Didymellaceae</taxon>
        <taxon>Boeremia</taxon>
    </lineage>
</organism>
<gene>
    <name evidence="1" type="ORF">OPT61_g4396</name>
</gene>
<dbReference type="EMBL" id="JAPHNI010000250">
    <property type="protein sequence ID" value="KAJ8113487.1"/>
    <property type="molecule type" value="Genomic_DNA"/>
</dbReference>
<reference evidence="1" key="1">
    <citation type="submission" date="2022-11" db="EMBL/GenBank/DDBJ databases">
        <title>Genome Sequence of Boeremia exigua.</title>
        <authorList>
            <person name="Buettner E."/>
        </authorList>
    </citation>
    <scope>NUCLEOTIDE SEQUENCE</scope>
    <source>
        <strain evidence="1">CU02</strain>
    </source>
</reference>
<proteinExistence type="predicted"/>
<keyword evidence="2" id="KW-1185">Reference proteome</keyword>
<evidence type="ECO:0000313" key="2">
    <source>
        <dbReference type="Proteomes" id="UP001153331"/>
    </source>
</evidence>
<sequence length="806" mass="89515">MTGAIPRVVTFNPAFKPSFAMGWEINSENRPIATALRSYFYDNGTEPVAYGNGTRPDIPLSCPTSRCEWPVYETPAVCSRCEEVSDSLEMAYTCLNTTIEWSSRWMGPADVPYSNGTVCGHFINATTANPILLTGYVANGTDDPSTTGETLLVRLIPLTDFDTKEPAYGFGSIRFKDVRQPILDALIASGPNEIDDIHDGKPPIVNECMLSWCVQTVKSTYEWGTYKEDVVSTYLNTSNQGAPWPWYTYPAPFGTQYIYNQSVVLTPPRNDDSQSNLNSFSPTYSMTNITAANVMNLFDDIFPSSYTATSTSSEPRLRYFSYGEPLTRELFFNPWQAPVNQSEHFEKMAKTMTNVVRSSTDGVMVAGDAYSMKNFIRIKWAWLIFPFVLLLLSFAFLVSTMQKTSKDGSLGVWKTSAMPTLIYGLPEDTRTNADQVAPEFSATPPSNVNVIEEFQAQNFGACLTFCQDTLVRGYSRKIQEADPQMRLVAAIVSSPAFIPIDSRCVMSRNPPLHPITRRLDSKRQVPTATRWRSSSTASLPIEQKPPSLDFTQRIERKIAEYNASEHLLKRWLFEIVCWVISASSLGAIIGIYAHINNMRLADCGALLTFANILGKVASAVLIIPVTEALGQLKWNWFNDSSKAMWDFEIFDKATRGPWGAAVLLYRTKGRSLAALGALLVVLVLAIDAFLQQLINMPDRWALQVGGIAGDLSRTIRYEPKSNTFYRYDVEIVSDSPELFPITRKFAYSNGTEPLLFGNGTRPEVPVDGLEGVGTELSSAVTVAASAEKQSTACLDMNSLFGEEIRL</sequence>